<evidence type="ECO:0000256" key="6">
    <source>
        <dbReference type="ARBA" id="ARBA00023229"/>
    </source>
</evidence>
<evidence type="ECO:0000256" key="7">
    <source>
        <dbReference type="HAMAP-Rule" id="MF_00108"/>
    </source>
</evidence>
<evidence type="ECO:0000256" key="2">
    <source>
        <dbReference type="ARBA" id="ARBA00004787"/>
    </source>
</evidence>
<dbReference type="EMBL" id="JQEC01000046">
    <property type="protein sequence ID" value="KGJ90575.1"/>
    <property type="molecule type" value="Genomic_DNA"/>
</dbReference>
<gene>
    <name evidence="7" type="primary">ispD</name>
    <name evidence="8" type="ORF">GAB14E_3575</name>
</gene>
<dbReference type="PROSITE" id="PS01295">
    <property type="entry name" value="ISPD"/>
    <property type="match status" value="1"/>
</dbReference>
<name>A0A099KJZ1_COLPS</name>
<comment type="catalytic activity">
    <reaction evidence="1 7">
        <text>2-C-methyl-D-erythritol 4-phosphate + CTP + H(+) = 4-CDP-2-C-methyl-D-erythritol + diphosphate</text>
        <dbReference type="Rhea" id="RHEA:13429"/>
        <dbReference type="ChEBI" id="CHEBI:15378"/>
        <dbReference type="ChEBI" id="CHEBI:33019"/>
        <dbReference type="ChEBI" id="CHEBI:37563"/>
        <dbReference type="ChEBI" id="CHEBI:57823"/>
        <dbReference type="ChEBI" id="CHEBI:58262"/>
        <dbReference type="EC" id="2.7.7.60"/>
    </reaction>
</comment>
<comment type="function">
    <text evidence="7">Catalyzes the formation of 4-diphosphocytidyl-2-C-methyl-D-erythritol from CTP and 2-C-methyl-D-erythritol 4-phosphate (MEP).</text>
</comment>
<dbReference type="CDD" id="cd02516">
    <property type="entry name" value="CDP-ME_synthetase"/>
    <property type="match status" value="1"/>
</dbReference>
<sequence length="253" mass="28254">MAIETKMIKPKVTNCFIEQAQKFIVIVPAAGVGKRMRANCPKQYLLINNETVLNHTVKRLLSHPLITQVILALGEHDQYFSESNLAHHKDIIRVKGGAERVDSVLSGLQAVNTQEYPWVLVHDAARPCVTHQDIDKLISQCQQNDCGGILATPVRDTMKRGIAKQGERNTIKNTVDREQLWHALTPQLYKTQELTSAIEVALKQGLPITDEASAMEHANHNSLLVSASSENIKITHPNDLALAEFYLNKQRNS</sequence>
<dbReference type="EC" id="2.7.7.60" evidence="7"/>
<dbReference type="InterPro" id="IPR029044">
    <property type="entry name" value="Nucleotide-diphossugar_trans"/>
</dbReference>
<evidence type="ECO:0000256" key="3">
    <source>
        <dbReference type="ARBA" id="ARBA00009789"/>
    </source>
</evidence>
<keyword evidence="5 7" id="KW-0548">Nucleotidyltransferase</keyword>
<evidence type="ECO:0000256" key="4">
    <source>
        <dbReference type="ARBA" id="ARBA00022679"/>
    </source>
</evidence>
<dbReference type="Gene3D" id="3.90.550.10">
    <property type="entry name" value="Spore Coat Polysaccharide Biosynthesis Protein SpsA, Chain A"/>
    <property type="match status" value="1"/>
</dbReference>
<dbReference type="InterPro" id="IPR050088">
    <property type="entry name" value="IspD/TarI_cytidylyltransf_bact"/>
</dbReference>
<keyword evidence="4 7" id="KW-0808">Transferase</keyword>
<feature type="site" description="Transition state stabilizer" evidence="7">
    <location>
        <position position="42"/>
    </location>
</feature>
<dbReference type="PANTHER" id="PTHR32125:SF4">
    <property type="entry name" value="2-C-METHYL-D-ERYTHRITOL 4-PHOSPHATE CYTIDYLYLTRANSFERASE, CHLOROPLASTIC"/>
    <property type="match status" value="1"/>
</dbReference>
<evidence type="ECO:0000256" key="5">
    <source>
        <dbReference type="ARBA" id="ARBA00022695"/>
    </source>
</evidence>
<dbReference type="AlphaFoldDB" id="A0A099KJZ1"/>
<dbReference type="PATRIC" id="fig|28229.3.peg.3497"/>
<dbReference type="SUPFAM" id="SSF53448">
    <property type="entry name" value="Nucleotide-diphospho-sugar transferases"/>
    <property type="match status" value="1"/>
</dbReference>
<dbReference type="PANTHER" id="PTHR32125">
    <property type="entry name" value="2-C-METHYL-D-ERYTHRITOL 4-PHOSPHATE CYTIDYLYLTRANSFERASE, CHLOROPLASTIC"/>
    <property type="match status" value="1"/>
</dbReference>
<evidence type="ECO:0000256" key="1">
    <source>
        <dbReference type="ARBA" id="ARBA00001282"/>
    </source>
</evidence>
<comment type="pathway">
    <text evidence="2 7">Isoprenoid biosynthesis; isopentenyl diphosphate biosynthesis via DXP pathway; isopentenyl diphosphate from 1-deoxy-D-xylulose 5-phosphate: step 2/6.</text>
</comment>
<dbReference type="GO" id="GO:0019288">
    <property type="term" value="P:isopentenyl diphosphate biosynthetic process, methylerythritol 4-phosphate pathway"/>
    <property type="evidence" value="ECO:0007669"/>
    <property type="project" value="UniProtKB-UniRule"/>
</dbReference>
<reference evidence="8 9" key="1">
    <citation type="submission" date="2014-08" db="EMBL/GenBank/DDBJ databases">
        <title>Genomic and Phenotypic Diversity of Colwellia psychrerythraea strains from Disparate Marine Basins.</title>
        <authorList>
            <person name="Techtmann S.M."/>
            <person name="Stelling S.C."/>
            <person name="Utturkar S.M."/>
            <person name="Alshibli N."/>
            <person name="Harris A."/>
            <person name="Brown S.D."/>
            <person name="Hazen T.C."/>
        </authorList>
    </citation>
    <scope>NUCLEOTIDE SEQUENCE [LARGE SCALE GENOMIC DNA]</scope>
    <source>
        <strain evidence="8 9">GAB14E</strain>
    </source>
</reference>
<comment type="similarity">
    <text evidence="3 7">Belongs to the IspD/TarI cytidylyltransferase family. IspD subfamily.</text>
</comment>
<dbReference type="InterPro" id="IPR001228">
    <property type="entry name" value="IspD"/>
</dbReference>
<dbReference type="InterPro" id="IPR018294">
    <property type="entry name" value="ISPD_synthase_CS"/>
</dbReference>
<accession>A0A099KJZ1</accession>
<keyword evidence="6 7" id="KW-0414">Isoprene biosynthesis</keyword>
<comment type="caution">
    <text evidence="8">The sequence shown here is derived from an EMBL/GenBank/DDBJ whole genome shotgun (WGS) entry which is preliminary data.</text>
</comment>
<proteinExistence type="inferred from homology"/>
<evidence type="ECO:0000313" key="8">
    <source>
        <dbReference type="EMBL" id="KGJ90575.1"/>
    </source>
</evidence>
<feature type="site" description="Positions MEP for the nucleophilic attack" evidence="7">
    <location>
        <position position="233"/>
    </location>
</feature>
<organism evidence="8 9">
    <name type="scientific">Colwellia psychrerythraea</name>
    <name type="common">Vibrio psychroerythus</name>
    <dbReference type="NCBI Taxonomy" id="28229"/>
    <lineage>
        <taxon>Bacteria</taxon>
        <taxon>Pseudomonadati</taxon>
        <taxon>Pseudomonadota</taxon>
        <taxon>Gammaproteobacteria</taxon>
        <taxon>Alteromonadales</taxon>
        <taxon>Colwelliaceae</taxon>
        <taxon>Colwellia</taxon>
    </lineage>
</organism>
<dbReference type="Pfam" id="PF01128">
    <property type="entry name" value="IspD"/>
    <property type="match status" value="1"/>
</dbReference>
<evidence type="ECO:0000313" key="9">
    <source>
        <dbReference type="Proteomes" id="UP000029868"/>
    </source>
</evidence>
<protein>
    <recommendedName>
        <fullName evidence="7">2-C-methyl-D-erythritol 4-phosphate cytidylyltransferase</fullName>
        <ecNumber evidence="7">2.7.7.60</ecNumber>
    </recommendedName>
    <alternativeName>
        <fullName evidence="7">4-diphosphocytidyl-2C-methyl-D-erythritol synthase</fullName>
    </alternativeName>
    <alternativeName>
        <fullName evidence="7">MEP cytidylyltransferase</fullName>
        <shortName evidence="7">MCT</shortName>
    </alternativeName>
</protein>
<dbReference type="UniPathway" id="UPA00056">
    <property type="reaction ID" value="UER00093"/>
</dbReference>
<feature type="site" description="Transition state stabilizer" evidence="7">
    <location>
        <position position="35"/>
    </location>
</feature>
<dbReference type="NCBIfam" id="TIGR00453">
    <property type="entry name" value="ispD"/>
    <property type="match status" value="1"/>
</dbReference>
<feature type="site" description="Positions MEP for the nucleophilic attack" evidence="7">
    <location>
        <position position="177"/>
    </location>
</feature>
<dbReference type="GO" id="GO:0050518">
    <property type="term" value="F:2-C-methyl-D-erythritol 4-phosphate cytidylyltransferase activity"/>
    <property type="evidence" value="ECO:0007669"/>
    <property type="project" value="UniProtKB-UniRule"/>
</dbReference>
<dbReference type="HAMAP" id="MF_00108">
    <property type="entry name" value="IspD"/>
    <property type="match status" value="1"/>
</dbReference>
<dbReference type="Proteomes" id="UP000029868">
    <property type="component" value="Unassembled WGS sequence"/>
</dbReference>
<dbReference type="InterPro" id="IPR034683">
    <property type="entry name" value="IspD/TarI"/>
</dbReference>
<dbReference type="FunFam" id="3.90.550.10:FF:000003">
    <property type="entry name" value="2-C-methyl-D-erythritol 4-phosphate cytidylyltransferase"/>
    <property type="match status" value="1"/>
</dbReference>